<feature type="domain" description="PAS" evidence="6">
    <location>
        <begin position="200"/>
        <end position="271"/>
    </location>
</feature>
<dbReference type="Gene3D" id="3.30.565.10">
    <property type="entry name" value="Histidine kinase-like ATPase, C-terminal domain"/>
    <property type="match status" value="1"/>
</dbReference>
<dbReference type="CDD" id="cd16917">
    <property type="entry name" value="HATPase_UhpB-NarQ-NarX-like"/>
    <property type="match status" value="1"/>
</dbReference>
<dbReference type="InterPro" id="IPR000014">
    <property type="entry name" value="PAS"/>
</dbReference>
<dbReference type="InterPro" id="IPR013656">
    <property type="entry name" value="PAS_4"/>
</dbReference>
<dbReference type="Pfam" id="PF07730">
    <property type="entry name" value="HisKA_3"/>
    <property type="match status" value="1"/>
</dbReference>
<dbReference type="GO" id="GO:0000155">
    <property type="term" value="F:phosphorelay sensor kinase activity"/>
    <property type="evidence" value="ECO:0007669"/>
    <property type="project" value="InterPro"/>
</dbReference>
<accession>C6CGT0</accession>
<dbReference type="PROSITE" id="PS50112">
    <property type="entry name" value="PAS"/>
    <property type="match status" value="1"/>
</dbReference>
<proteinExistence type="predicted"/>
<evidence type="ECO:0000259" key="7">
    <source>
        <dbReference type="PROSITE" id="PS50113"/>
    </source>
</evidence>
<dbReference type="NCBIfam" id="TIGR00229">
    <property type="entry name" value="sensory_box"/>
    <property type="match status" value="2"/>
</dbReference>
<evidence type="ECO:0000313" key="9">
    <source>
        <dbReference type="Proteomes" id="UP000002735"/>
    </source>
</evidence>
<dbReference type="Pfam" id="PF13426">
    <property type="entry name" value="PAS_9"/>
    <property type="match status" value="1"/>
</dbReference>
<feature type="domain" description="Histidine kinase" evidence="5">
    <location>
        <begin position="459"/>
        <end position="545"/>
    </location>
</feature>
<protein>
    <submittedName>
        <fullName evidence="8">PAS/PAC sensor signal transduction histidine kinase</fullName>
        <ecNumber evidence="8">2.7.13.3</ecNumber>
    </submittedName>
</protein>
<dbReference type="Gene3D" id="3.30.450.20">
    <property type="entry name" value="PAS domain"/>
    <property type="match status" value="2"/>
</dbReference>
<feature type="domain" description="PAC" evidence="7">
    <location>
        <begin position="272"/>
        <end position="329"/>
    </location>
</feature>
<dbReference type="GO" id="GO:0016020">
    <property type="term" value="C:membrane"/>
    <property type="evidence" value="ECO:0007669"/>
    <property type="project" value="InterPro"/>
</dbReference>
<dbReference type="SUPFAM" id="SSF55785">
    <property type="entry name" value="PYP-like sensor domain (PAS domain)"/>
    <property type="match status" value="2"/>
</dbReference>
<dbReference type="InterPro" id="IPR035965">
    <property type="entry name" value="PAS-like_dom_sf"/>
</dbReference>
<dbReference type="GO" id="GO:0046983">
    <property type="term" value="F:protein dimerization activity"/>
    <property type="evidence" value="ECO:0007669"/>
    <property type="project" value="InterPro"/>
</dbReference>
<dbReference type="InterPro" id="IPR005467">
    <property type="entry name" value="His_kinase_dom"/>
</dbReference>
<gene>
    <name evidence="8" type="ordered locus">Dd1591_1894</name>
</gene>
<keyword evidence="4" id="KW-0902">Two-component regulatory system</keyword>
<dbReference type="InterPro" id="IPR003594">
    <property type="entry name" value="HATPase_dom"/>
</dbReference>
<evidence type="ECO:0000313" key="8">
    <source>
        <dbReference type="EMBL" id="ACT06744.1"/>
    </source>
</evidence>
<dbReference type="STRING" id="561229.Dd1591_1894"/>
<dbReference type="InterPro" id="IPR050482">
    <property type="entry name" value="Sensor_HK_TwoCompSys"/>
</dbReference>
<evidence type="ECO:0000256" key="2">
    <source>
        <dbReference type="ARBA" id="ARBA00022679"/>
    </source>
</evidence>
<dbReference type="CDD" id="cd00130">
    <property type="entry name" value="PAS"/>
    <property type="match status" value="2"/>
</dbReference>
<dbReference type="AlphaFoldDB" id="C6CGT0"/>
<dbReference type="Proteomes" id="UP000002735">
    <property type="component" value="Chromosome"/>
</dbReference>
<evidence type="ECO:0000256" key="3">
    <source>
        <dbReference type="ARBA" id="ARBA00022777"/>
    </source>
</evidence>
<dbReference type="EC" id="2.7.13.3" evidence="8"/>
<name>C6CGT0_DICC1</name>
<evidence type="ECO:0000256" key="1">
    <source>
        <dbReference type="ARBA" id="ARBA00022553"/>
    </source>
</evidence>
<evidence type="ECO:0000259" key="5">
    <source>
        <dbReference type="PROSITE" id="PS50109"/>
    </source>
</evidence>
<dbReference type="Gene3D" id="1.20.5.1930">
    <property type="match status" value="1"/>
</dbReference>
<reference evidence="8 9" key="1">
    <citation type="submission" date="2009-06" db="EMBL/GenBank/DDBJ databases">
        <title>Complete sequence of Dickeya zeae Ech1591.</title>
        <authorList>
            <consortium name="US DOE Joint Genome Institute"/>
            <person name="Lucas S."/>
            <person name="Copeland A."/>
            <person name="Lapidus A."/>
            <person name="Glavina del Rio T."/>
            <person name="Tice H."/>
            <person name="Bruce D."/>
            <person name="Goodwin L."/>
            <person name="Pitluck S."/>
            <person name="Chertkov O."/>
            <person name="Brettin T."/>
            <person name="Detter J.C."/>
            <person name="Han C."/>
            <person name="Larimer F."/>
            <person name="Land M."/>
            <person name="Hauser L."/>
            <person name="Kyrpides N."/>
            <person name="Ovchinnikova G."/>
            <person name="Balakrishnan V."/>
            <person name="Glasner J."/>
            <person name="Perna N.T."/>
        </authorList>
    </citation>
    <scope>NUCLEOTIDE SEQUENCE [LARGE SCALE GENOMIC DNA]</scope>
    <source>
        <strain evidence="8 9">Ech1591</strain>
    </source>
</reference>
<dbReference type="SMART" id="SM00091">
    <property type="entry name" value="PAS"/>
    <property type="match status" value="2"/>
</dbReference>
<dbReference type="Pfam" id="PF02518">
    <property type="entry name" value="HATPase_c"/>
    <property type="match status" value="1"/>
</dbReference>
<organism evidence="8 9">
    <name type="scientific">Dickeya chrysanthemi (strain Ech1591)</name>
    <name type="common">Dickeya zeae (strain Ech1591)</name>
    <dbReference type="NCBI Taxonomy" id="561229"/>
    <lineage>
        <taxon>Bacteria</taxon>
        <taxon>Pseudomonadati</taxon>
        <taxon>Pseudomonadota</taxon>
        <taxon>Gammaproteobacteria</taxon>
        <taxon>Enterobacterales</taxon>
        <taxon>Pectobacteriaceae</taxon>
        <taxon>Dickeya</taxon>
    </lineage>
</organism>
<dbReference type="eggNOG" id="COG4585">
    <property type="taxonomic scope" value="Bacteria"/>
</dbReference>
<dbReference type="EMBL" id="CP001655">
    <property type="protein sequence ID" value="ACT06744.1"/>
    <property type="molecule type" value="Genomic_DNA"/>
</dbReference>
<dbReference type="PANTHER" id="PTHR24421:SF59">
    <property type="entry name" value="OXYGEN SENSOR HISTIDINE KINASE NREB"/>
    <property type="match status" value="1"/>
</dbReference>
<dbReference type="KEGG" id="dze:Dd1591_1894"/>
<keyword evidence="1" id="KW-0597">Phosphoprotein</keyword>
<dbReference type="InterPro" id="IPR000700">
    <property type="entry name" value="PAS-assoc_C"/>
</dbReference>
<dbReference type="SUPFAM" id="SSF55874">
    <property type="entry name" value="ATPase domain of HSP90 chaperone/DNA topoisomerase II/histidine kinase"/>
    <property type="match status" value="1"/>
</dbReference>
<dbReference type="Pfam" id="PF08448">
    <property type="entry name" value="PAS_4"/>
    <property type="match status" value="1"/>
</dbReference>
<evidence type="ECO:0000259" key="6">
    <source>
        <dbReference type="PROSITE" id="PS50112"/>
    </source>
</evidence>
<evidence type="ECO:0000256" key="4">
    <source>
        <dbReference type="ARBA" id="ARBA00023012"/>
    </source>
</evidence>
<dbReference type="PANTHER" id="PTHR24421">
    <property type="entry name" value="NITRATE/NITRITE SENSOR PROTEIN NARX-RELATED"/>
    <property type="match status" value="1"/>
</dbReference>
<dbReference type="InterPro" id="IPR036890">
    <property type="entry name" value="HATPase_C_sf"/>
</dbReference>
<sequence>MKEPVSQYQVVSRRRAVRQRSLTGSQASFPEGDFCGFPFAVGAWFTGADRLSDSKEMAMLYIPTSRQPHHPDDVPPLELVDFAFSRIKDAIYIVNDMEQFCYANDEACRMLGYSRREFRRMRIQNIDLDWEQEKTKRHWCDPRGWKRGLTFETEHRTRQGVVLPVEVSVNHFLHKGRKYSMCVVRDIRERKQNEQLAYAREQEFRALVENTPDLVTRFDTQLNCQYANPAVLAHLRFTAEQLHGRRLTDLLPNARCAQRILQLVQMVVDTQSSVEGELEEDIGMTTTRHRVIHHIRCVPEFDQRGKLISILTVGRDITAIRYAEKKLEDSHMQLRLLARQREISREEERKHIAREIHDELGQHLTSMRMSLSLMRMQFARDNPHMLTQLQNLMALSDKTIQVVRHVATRLRPNVLDMGLTPALEWLRDDFIRQYRCPCLLHAPEPEVVLNDECATAAFRVVQESLTNIARHAEATQVVISLENREGLIVLSVHDNGKGFDAQTRKPNAFGLMSMKERGRMLGGEVVIESQPGAGTLVRLTFPQDTA</sequence>
<dbReference type="InterPro" id="IPR011712">
    <property type="entry name" value="Sig_transdc_His_kin_sub3_dim/P"/>
</dbReference>
<dbReference type="PROSITE" id="PS50113">
    <property type="entry name" value="PAC"/>
    <property type="match status" value="1"/>
</dbReference>
<keyword evidence="2 8" id="KW-0808">Transferase</keyword>
<dbReference type="SMART" id="SM00387">
    <property type="entry name" value="HATPase_c"/>
    <property type="match status" value="1"/>
</dbReference>
<dbReference type="PROSITE" id="PS50109">
    <property type="entry name" value="HIS_KIN"/>
    <property type="match status" value="1"/>
</dbReference>
<dbReference type="HOGENOM" id="CLU_000445_114_0_6"/>
<keyword evidence="3 8" id="KW-0418">Kinase</keyword>